<dbReference type="InterPro" id="IPR024742">
    <property type="entry name" value="Glycogen_debranch_N"/>
</dbReference>
<dbReference type="InterPro" id="IPR032790">
    <property type="entry name" value="GDE_C"/>
</dbReference>
<evidence type="ECO:0000313" key="4">
    <source>
        <dbReference type="Proteomes" id="UP000319771"/>
    </source>
</evidence>
<dbReference type="InterPro" id="IPR010401">
    <property type="entry name" value="AGL/Gdb1"/>
</dbReference>
<evidence type="ECO:0000259" key="1">
    <source>
        <dbReference type="Pfam" id="PF06202"/>
    </source>
</evidence>
<reference evidence="3 4" key="1">
    <citation type="journal article" date="2019" name="Nat. Microbiol.">
        <title>Mediterranean grassland soil C-N compound turnover is dependent on rainfall and depth, and is mediated by genomically divergent microorganisms.</title>
        <authorList>
            <person name="Diamond S."/>
            <person name="Andeer P.F."/>
            <person name="Li Z."/>
            <person name="Crits-Christoph A."/>
            <person name="Burstein D."/>
            <person name="Anantharaman K."/>
            <person name="Lane K.R."/>
            <person name="Thomas B.C."/>
            <person name="Pan C."/>
            <person name="Northen T.R."/>
            <person name="Banfield J.F."/>
        </authorList>
    </citation>
    <scope>NUCLEOTIDE SEQUENCE [LARGE SCALE GENOMIC DNA]</scope>
    <source>
        <strain evidence="3">WS_11</strain>
    </source>
</reference>
<organism evidence="3 4">
    <name type="scientific">Eiseniibacteriota bacterium</name>
    <dbReference type="NCBI Taxonomy" id="2212470"/>
    <lineage>
        <taxon>Bacteria</taxon>
        <taxon>Candidatus Eiseniibacteriota</taxon>
    </lineage>
</organism>
<gene>
    <name evidence="3" type="ORF">E6K81_06060</name>
</gene>
<feature type="domain" description="Glycogen debranching enzyme C-terminal" evidence="1">
    <location>
        <begin position="294"/>
        <end position="661"/>
    </location>
</feature>
<proteinExistence type="predicted"/>
<dbReference type="GO" id="GO:0004135">
    <property type="term" value="F:amylo-alpha-1,6-glucosidase activity"/>
    <property type="evidence" value="ECO:0007669"/>
    <property type="project" value="InterPro"/>
</dbReference>
<dbReference type="Pfam" id="PF12439">
    <property type="entry name" value="GDE_N"/>
    <property type="match status" value="1"/>
</dbReference>
<feature type="domain" description="Glycogen debranching enzyme bacterial and archaeal type N-terminal" evidence="2">
    <location>
        <begin position="20"/>
        <end position="237"/>
    </location>
</feature>
<dbReference type="Proteomes" id="UP000319771">
    <property type="component" value="Unassembled WGS sequence"/>
</dbReference>
<dbReference type="PANTHER" id="PTHR10569">
    <property type="entry name" value="GLYCOGEN DEBRANCHING ENZYME"/>
    <property type="match status" value="1"/>
</dbReference>
<dbReference type="Pfam" id="PF06202">
    <property type="entry name" value="GDE_C"/>
    <property type="match status" value="1"/>
</dbReference>
<dbReference type="InterPro" id="IPR012341">
    <property type="entry name" value="6hp_glycosidase-like_sf"/>
</dbReference>
<dbReference type="InterPro" id="IPR008928">
    <property type="entry name" value="6-hairpin_glycosidase_sf"/>
</dbReference>
<evidence type="ECO:0000313" key="3">
    <source>
        <dbReference type="EMBL" id="TMQ72925.1"/>
    </source>
</evidence>
<dbReference type="Gene3D" id="1.50.10.10">
    <property type="match status" value="1"/>
</dbReference>
<name>A0A538UAK9_UNCEI</name>
<accession>A0A538UAK9</accession>
<dbReference type="GO" id="GO:0005980">
    <property type="term" value="P:glycogen catabolic process"/>
    <property type="evidence" value="ECO:0007669"/>
    <property type="project" value="InterPro"/>
</dbReference>
<dbReference type="SUPFAM" id="SSF48208">
    <property type="entry name" value="Six-hairpin glycosidases"/>
    <property type="match status" value="1"/>
</dbReference>
<dbReference type="PANTHER" id="PTHR10569:SF2">
    <property type="entry name" value="GLYCOGEN DEBRANCHING ENZYME"/>
    <property type="match status" value="1"/>
</dbReference>
<sequence>MSDLTLGRDGLGDLATAIHREWLVTNGIGGFASGTVSGALTLRYHGLLFAALAPPLARTLLLAKLVERLGPEGDRTELSTDLWGSGAVSPQGHRHLLSFRLEGAIPVWTWAVAGTRLEKRVWMEHGENTTCIEYALGDDGNPTTLSVRALVDHRDLHALTPAAQGTPTVTRAPHGLCVRMDEAAPPLWLAAEGAEAHPGGDWWRDFALPAERERGYDGLTHLFMAGEFIFRLAPGERALIVASTRPGAIAGPLATAAARPRRVAHERMLLDAWRRARPAAALAAPSWVKRLVLAADAFVVERASPGQPNGRTLLAGYPWLTEAGRDAMAALPGLAVATGRHDIARAVLRTWALAADRGRLPDRFPEAGGRPETHALDGSLWLFQAVRAFHAATGDDALLAELFPTLEDIGAWIERGVTPRLGVDPRDGLVRLGADAGAPLSRPLTWMDACVGGLPVTPRYGKPVEVNALWYNALTAMTRFARRLRRPYEAYAEMARRVRHGFGRYWDAEAGALHDVLDGPRGADSALRPNQLLALSLPDSPLPAARRRAVLERCTAHLLVPGGLRSLAPDDPRYRGRGGGGEGERAAAAHQGTAWVWLLPHLALAHHRVHHDRAAALALLEPLGALLERHGVGALPECLDGSPPHAPRGAIAHAWAVGEALHAWHALAAAPARRAARAAPRALSAVEA</sequence>
<evidence type="ECO:0000259" key="2">
    <source>
        <dbReference type="Pfam" id="PF12439"/>
    </source>
</evidence>
<dbReference type="AlphaFoldDB" id="A0A538UAK9"/>
<comment type="caution">
    <text evidence="3">The sequence shown here is derived from an EMBL/GenBank/DDBJ whole genome shotgun (WGS) entry which is preliminary data.</text>
</comment>
<protein>
    <submittedName>
        <fullName evidence="3">Glycogen debranching protein</fullName>
    </submittedName>
</protein>
<dbReference type="GO" id="GO:0004134">
    <property type="term" value="F:4-alpha-glucanotransferase activity"/>
    <property type="evidence" value="ECO:0007669"/>
    <property type="project" value="InterPro"/>
</dbReference>
<dbReference type="EMBL" id="VBPB01000088">
    <property type="protein sequence ID" value="TMQ72925.1"/>
    <property type="molecule type" value="Genomic_DNA"/>
</dbReference>